<feature type="domain" description="ABC transporter" evidence="4">
    <location>
        <begin position="6"/>
        <end position="231"/>
    </location>
</feature>
<dbReference type="SUPFAM" id="SSF52540">
    <property type="entry name" value="P-loop containing nucleoside triphosphate hydrolases"/>
    <property type="match status" value="1"/>
</dbReference>
<reference evidence="5 6" key="1">
    <citation type="journal article" date="2012" name="Stand. Genomic Sci.">
        <title>Complete genome sequence of Terriglobus saanensis type strain SP1PR4(T), an Acidobacteria from tundra soil.</title>
        <authorList>
            <person name="Rawat S.R."/>
            <person name="Mannisto M.K."/>
            <person name="Starovoytov V."/>
            <person name="Goodwin L."/>
            <person name="Nolan M."/>
            <person name="Hauser L."/>
            <person name="Land M."/>
            <person name="Davenport K.W."/>
            <person name="Woyke T."/>
            <person name="Haggblom M.M."/>
        </authorList>
    </citation>
    <scope>NUCLEOTIDE SEQUENCE</scope>
    <source>
        <strain evidence="6">ATCC BAA-1853 / DSM 23119 / SP1PR4</strain>
    </source>
</reference>
<dbReference type="eggNOG" id="COG1136">
    <property type="taxonomic scope" value="Bacteria"/>
</dbReference>
<dbReference type="InterPro" id="IPR017911">
    <property type="entry name" value="MacB-like_ATP-bd"/>
</dbReference>
<evidence type="ECO:0000313" key="5">
    <source>
        <dbReference type="EMBL" id="ADV81664.1"/>
    </source>
</evidence>
<dbReference type="OrthoDB" id="9802264at2"/>
<organism evidence="5 6">
    <name type="scientific">Terriglobus saanensis (strain ATCC BAA-1853 / DSM 23119 / SP1PR4)</name>
    <dbReference type="NCBI Taxonomy" id="401053"/>
    <lineage>
        <taxon>Bacteria</taxon>
        <taxon>Pseudomonadati</taxon>
        <taxon>Acidobacteriota</taxon>
        <taxon>Terriglobia</taxon>
        <taxon>Terriglobales</taxon>
        <taxon>Acidobacteriaceae</taxon>
        <taxon>Terriglobus</taxon>
    </lineage>
</organism>
<gene>
    <name evidence="5" type="ordered locus">AciPR4_0831</name>
</gene>
<dbReference type="KEGG" id="tsa:AciPR4_0831"/>
<dbReference type="PROSITE" id="PS50893">
    <property type="entry name" value="ABC_TRANSPORTER_2"/>
    <property type="match status" value="1"/>
</dbReference>
<sequence>MTSNAIDLANVIFAYKSGSPILRIPSLQIPTGRRVFLHGPSGSGKTTLLSLISGVLTAQQGSVEVLGRDLTKLLPGARDTLRGSEIGYIFQGFNLIPYLTVRENIALPCDLHPTRRKRITASTTAEEVRRIATRLDLHAQLDAPVTHLSTGQQQRVAIARAIIGSPALVIADEPTSSLDTDRRDAFLALLTEVTTETRATLLFVSHDRSLAKHFDETLSLATINEAAQTEAA</sequence>
<dbReference type="Gene3D" id="3.40.50.300">
    <property type="entry name" value="P-loop containing nucleotide triphosphate hydrolases"/>
    <property type="match status" value="1"/>
</dbReference>
<name>E8V724_TERSS</name>
<dbReference type="GO" id="GO:0016887">
    <property type="term" value="F:ATP hydrolysis activity"/>
    <property type="evidence" value="ECO:0007669"/>
    <property type="project" value="InterPro"/>
</dbReference>
<dbReference type="PANTHER" id="PTHR24220:SF611">
    <property type="entry name" value="ATP-BINDING COMPONENT OF ABC TRANSPORTER-RELATED"/>
    <property type="match status" value="1"/>
</dbReference>
<dbReference type="PANTHER" id="PTHR24220">
    <property type="entry name" value="IMPORT ATP-BINDING PROTEIN"/>
    <property type="match status" value="1"/>
</dbReference>
<dbReference type="STRING" id="401053.AciPR4_0831"/>
<dbReference type="GO" id="GO:0005886">
    <property type="term" value="C:plasma membrane"/>
    <property type="evidence" value="ECO:0007669"/>
    <property type="project" value="TreeGrafter"/>
</dbReference>
<dbReference type="Proteomes" id="UP000006844">
    <property type="component" value="Chromosome"/>
</dbReference>
<dbReference type="RefSeq" id="WP_013567397.1">
    <property type="nucleotide sequence ID" value="NC_014963.1"/>
</dbReference>
<evidence type="ECO:0000259" key="4">
    <source>
        <dbReference type="PROSITE" id="PS50893"/>
    </source>
</evidence>
<keyword evidence="3" id="KW-0067">ATP-binding</keyword>
<dbReference type="GO" id="GO:0022857">
    <property type="term" value="F:transmembrane transporter activity"/>
    <property type="evidence" value="ECO:0007669"/>
    <property type="project" value="TreeGrafter"/>
</dbReference>
<evidence type="ECO:0000256" key="3">
    <source>
        <dbReference type="ARBA" id="ARBA00022840"/>
    </source>
</evidence>
<dbReference type="InterPro" id="IPR003593">
    <property type="entry name" value="AAA+_ATPase"/>
</dbReference>
<dbReference type="InterPro" id="IPR003439">
    <property type="entry name" value="ABC_transporter-like_ATP-bd"/>
</dbReference>
<dbReference type="HOGENOM" id="CLU_000604_1_22_0"/>
<dbReference type="AlphaFoldDB" id="E8V724"/>
<keyword evidence="6" id="KW-1185">Reference proteome</keyword>
<dbReference type="GO" id="GO:0005524">
    <property type="term" value="F:ATP binding"/>
    <property type="evidence" value="ECO:0007669"/>
    <property type="project" value="UniProtKB-KW"/>
</dbReference>
<protein>
    <submittedName>
        <fullName evidence="5">ABC transporter related protein</fullName>
    </submittedName>
</protein>
<dbReference type="Pfam" id="PF00005">
    <property type="entry name" value="ABC_tran"/>
    <property type="match status" value="1"/>
</dbReference>
<keyword evidence="1" id="KW-0813">Transport</keyword>
<dbReference type="SMART" id="SM00382">
    <property type="entry name" value="AAA"/>
    <property type="match status" value="1"/>
</dbReference>
<dbReference type="InterPro" id="IPR015854">
    <property type="entry name" value="ABC_transpr_LolD-like"/>
</dbReference>
<dbReference type="CDD" id="cd03255">
    <property type="entry name" value="ABC_MJ0796_LolCDE_FtsE"/>
    <property type="match status" value="1"/>
</dbReference>
<dbReference type="EMBL" id="CP002467">
    <property type="protein sequence ID" value="ADV81664.1"/>
    <property type="molecule type" value="Genomic_DNA"/>
</dbReference>
<accession>E8V724</accession>
<evidence type="ECO:0000313" key="6">
    <source>
        <dbReference type="Proteomes" id="UP000006844"/>
    </source>
</evidence>
<keyword evidence="2" id="KW-0547">Nucleotide-binding</keyword>
<dbReference type="InterPro" id="IPR027417">
    <property type="entry name" value="P-loop_NTPase"/>
</dbReference>
<evidence type="ECO:0000256" key="1">
    <source>
        <dbReference type="ARBA" id="ARBA00022448"/>
    </source>
</evidence>
<evidence type="ECO:0000256" key="2">
    <source>
        <dbReference type="ARBA" id="ARBA00022741"/>
    </source>
</evidence>
<proteinExistence type="predicted"/>